<name>A0A2P5CJG5_PARAD</name>
<dbReference type="OrthoDB" id="1702039at2759"/>
<protein>
    <submittedName>
        <fullName evidence="2">Uncharacterized protein</fullName>
    </submittedName>
</protein>
<feature type="compositionally biased region" description="Basic and acidic residues" evidence="1">
    <location>
        <begin position="61"/>
        <end position="70"/>
    </location>
</feature>
<organism evidence="2 3">
    <name type="scientific">Parasponia andersonii</name>
    <name type="common">Sponia andersonii</name>
    <dbReference type="NCBI Taxonomy" id="3476"/>
    <lineage>
        <taxon>Eukaryota</taxon>
        <taxon>Viridiplantae</taxon>
        <taxon>Streptophyta</taxon>
        <taxon>Embryophyta</taxon>
        <taxon>Tracheophyta</taxon>
        <taxon>Spermatophyta</taxon>
        <taxon>Magnoliopsida</taxon>
        <taxon>eudicotyledons</taxon>
        <taxon>Gunneridae</taxon>
        <taxon>Pentapetalae</taxon>
        <taxon>rosids</taxon>
        <taxon>fabids</taxon>
        <taxon>Rosales</taxon>
        <taxon>Cannabaceae</taxon>
        <taxon>Parasponia</taxon>
    </lineage>
</organism>
<feature type="region of interest" description="Disordered" evidence="1">
    <location>
        <begin position="50"/>
        <end position="86"/>
    </location>
</feature>
<dbReference type="AlphaFoldDB" id="A0A2P5CJG5"/>
<accession>A0A2P5CJG5</accession>
<evidence type="ECO:0000313" key="2">
    <source>
        <dbReference type="EMBL" id="PON61193.1"/>
    </source>
</evidence>
<dbReference type="EMBL" id="JXTB01000123">
    <property type="protein sequence ID" value="PON61193.1"/>
    <property type="molecule type" value="Genomic_DNA"/>
</dbReference>
<evidence type="ECO:0000256" key="1">
    <source>
        <dbReference type="SAM" id="MobiDB-lite"/>
    </source>
</evidence>
<proteinExistence type="predicted"/>
<sequence>MSKNQEKSTNKEVQQQAVLNLQMQALIGEMRQKIRAELEQIYGRLDKEHRREVEEVDEDEGKGVEEKYDRMSVGSHRRYGMDREARNRVDNSLRNIKMRIFTFQGKKRSQSVSRVGKEYGVSLRLSQLF</sequence>
<evidence type="ECO:0000313" key="3">
    <source>
        <dbReference type="Proteomes" id="UP000237105"/>
    </source>
</evidence>
<gene>
    <name evidence="2" type="ORF">PanWU01x14_147830</name>
</gene>
<keyword evidence="3" id="KW-1185">Reference proteome</keyword>
<comment type="caution">
    <text evidence="2">The sequence shown here is derived from an EMBL/GenBank/DDBJ whole genome shotgun (WGS) entry which is preliminary data.</text>
</comment>
<reference evidence="3" key="1">
    <citation type="submission" date="2016-06" db="EMBL/GenBank/DDBJ databases">
        <title>Parallel loss of symbiosis genes in relatives of nitrogen-fixing non-legume Parasponia.</title>
        <authorList>
            <person name="Van Velzen R."/>
            <person name="Holmer R."/>
            <person name="Bu F."/>
            <person name="Rutten L."/>
            <person name="Van Zeijl A."/>
            <person name="Liu W."/>
            <person name="Santuari L."/>
            <person name="Cao Q."/>
            <person name="Sharma T."/>
            <person name="Shen D."/>
            <person name="Roswanjaya Y."/>
            <person name="Wardhani T."/>
            <person name="Kalhor M.S."/>
            <person name="Jansen J."/>
            <person name="Van den Hoogen J."/>
            <person name="Gungor B."/>
            <person name="Hartog M."/>
            <person name="Hontelez J."/>
            <person name="Verver J."/>
            <person name="Yang W.-C."/>
            <person name="Schijlen E."/>
            <person name="Repin R."/>
            <person name="Schilthuizen M."/>
            <person name="Schranz E."/>
            <person name="Heidstra R."/>
            <person name="Miyata K."/>
            <person name="Fedorova E."/>
            <person name="Kohlen W."/>
            <person name="Bisseling T."/>
            <person name="Smit S."/>
            <person name="Geurts R."/>
        </authorList>
    </citation>
    <scope>NUCLEOTIDE SEQUENCE [LARGE SCALE GENOMIC DNA]</scope>
    <source>
        <strain evidence="3">cv. WU1-14</strain>
    </source>
</reference>
<dbReference type="Proteomes" id="UP000237105">
    <property type="component" value="Unassembled WGS sequence"/>
</dbReference>